<proteinExistence type="predicted"/>
<dbReference type="Proteomes" id="UP000077069">
    <property type="component" value="Unassembled WGS sequence"/>
</dbReference>
<dbReference type="EMBL" id="KV441552">
    <property type="protein sequence ID" value="OAG06011.1"/>
    <property type="molecule type" value="Genomic_DNA"/>
</dbReference>
<evidence type="ECO:0000313" key="2">
    <source>
        <dbReference type="EMBL" id="OAG06011.1"/>
    </source>
</evidence>
<keyword evidence="3" id="KW-1185">Reference proteome</keyword>
<protein>
    <submittedName>
        <fullName evidence="2">Uncharacterized protein</fullName>
    </submittedName>
</protein>
<evidence type="ECO:0000256" key="1">
    <source>
        <dbReference type="SAM" id="MobiDB-lite"/>
    </source>
</evidence>
<organism evidence="2 3">
    <name type="scientific">Paraphaeosphaeria sporulosa</name>
    <dbReference type="NCBI Taxonomy" id="1460663"/>
    <lineage>
        <taxon>Eukaryota</taxon>
        <taxon>Fungi</taxon>
        <taxon>Dikarya</taxon>
        <taxon>Ascomycota</taxon>
        <taxon>Pezizomycotina</taxon>
        <taxon>Dothideomycetes</taxon>
        <taxon>Pleosporomycetidae</taxon>
        <taxon>Pleosporales</taxon>
        <taxon>Massarineae</taxon>
        <taxon>Didymosphaeriaceae</taxon>
        <taxon>Paraphaeosphaeria</taxon>
    </lineage>
</organism>
<feature type="compositionally biased region" description="Basic and acidic residues" evidence="1">
    <location>
        <begin position="224"/>
        <end position="240"/>
    </location>
</feature>
<name>A0A177CFL4_9PLEO</name>
<accession>A0A177CFL4</accession>
<dbReference type="GeneID" id="28763678"/>
<dbReference type="OrthoDB" id="10508974at2759"/>
<feature type="region of interest" description="Disordered" evidence="1">
    <location>
        <begin position="224"/>
        <end position="243"/>
    </location>
</feature>
<sequence length="260" mass="29718">MYPFTIPLWPEDDDTASTSSAVSDAPSLEHLTEVEPRTFMDIIDDAIPDYTNYRSPKSPLCDGTSNTFHGVRFGAEALPERVVKQHKYLRHSHSAVFRSFTADMERDIAYARKLRLGEHRRRRRAYSVQQDANRPFIEGTPEVTPSHEAQCDVNIRKCAKIGIFTVEEMWPDLLETFEDGAGKDTDGKELPRPKKGLYSKFKKFIKPHGDNFIRSIHTKDEWASEAENARSGRREKDDNQNQRAGINLLAHTMGFGMGRF</sequence>
<evidence type="ECO:0000313" key="3">
    <source>
        <dbReference type="Proteomes" id="UP000077069"/>
    </source>
</evidence>
<reference evidence="2 3" key="1">
    <citation type="submission" date="2016-05" db="EMBL/GenBank/DDBJ databases">
        <title>Comparative analysis of secretome profiles of manganese(II)-oxidizing ascomycete fungi.</title>
        <authorList>
            <consortium name="DOE Joint Genome Institute"/>
            <person name="Zeiner C.A."/>
            <person name="Purvine S.O."/>
            <person name="Zink E.M."/>
            <person name="Wu S."/>
            <person name="Pasa-Tolic L."/>
            <person name="Chaput D.L."/>
            <person name="Haridas S."/>
            <person name="Grigoriev I.V."/>
            <person name="Santelli C.M."/>
            <person name="Hansel C.M."/>
        </authorList>
    </citation>
    <scope>NUCLEOTIDE SEQUENCE [LARGE SCALE GENOMIC DNA]</scope>
    <source>
        <strain evidence="2 3">AP3s5-JAC2a</strain>
    </source>
</reference>
<gene>
    <name evidence="2" type="ORF">CC84DRAFT_1176090</name>
</gene>
<dbReference type="AlphaFoldDB" id="A0A177CFL4"/>
<dbReference type="RefSeq" id="XP_018036376.1">
    <property type="nucleotide sequence ID" value="XM_018180192.1"/>
</dbReference>
<dbReference type="InParanoid" id="A0A177CFL4"/>